<accession>A0A1C9C5I1</accession>
<gene>
    <name evidence="6" type="primary">HaV53_ORF221</name>
</gene>
<evidence type="ECO:0000313" key="7">
    <source>
        <dbReference type="Proteomes" id="UP000232488"/>
    </source>
</evidence>
<evidence type="ECO:0000313" key="6">
    <source>
        <dbReference type="EMBL" id="AOM63552.1"/>
    </source>
</evidence>
<dbReference type="Gene3D" id="3.70.10.10">
    <property type="match status" value="1"/>
</dbReference>
<dbReference type="GO" id="GO:0006275">
    <property type="term" value="P:regulation of DNA replication"/>
    <property type="evidence" value="ECO:0007669"/>
    <property type="project" value="InterPro"/>
</dbReference>
<comment type="similarity">
    <text evidence="1 3">Belongs to the PCNA family.</text>
</comment>
<dbReference type="GO" id="GO:0003677">
    <property type="term" value="F:DNA binding"/>
    <property type="evidence" value="ECO:0007669"/>
    <property type="project" value="UniProtKB-KW"/>
</dbReference>
<dbReference type="HAMAP" id="MF_00317">
    <property type="entry name" value="DNApol_clamp_arch"/>
    <property type="match status" value="1"/>
</dbReference>
<dbReference type="KEGG" id="vg:37618602"/>
<dbReference type="NCBIfam" id="TIGR00590">
    <property type="entry name" value="pcna"/>
    <property type="match status" value="1"/>
</dbReference>
<dbReference type="SUPFAM" id="SSF55979">
    <property type="entry name" value="DNA clamp"/>
    <property type="match status" value="2"/>
</dbReference>
<dbReference type="PRINTS" id="PR00339">
    <property type="entry name" value="PCNACYCLIN"/>
</dbReference>
<dbReference type="InterPro" id="IPR022648">
    <property type="entry name" value="Pr_cel_nuc_antig_N"/>
</dbReference>
<dbReference type="OrthoDB" id="7999at10239"/>
<dbReference type="InterPro" id="IPR046938">
    <property type="entry name" value="DNA_clamp_sf"/>
</dbReference>
<proteinExistence type="inferred from homology"/>
<dbReference type="PANTHER" id="PTHR11352:SF0">
    <property type="entry name" value="PROLIFERATING CELL NUCLEAR ANTIGEN"/>
    <property type="match status" value="1"/>
</dbReference>
<evidence type="ECO:0000256" key="2">
    <source>
        <dbReference type="ARBA" id="ARBA00023125"/>
    </source>
</evidence>
<feature type="domain" description="Proliferating cell nuclear antigen PCNA C-terminal" evidence="5">
    <location>
        <begin position="144"/>
        <end position="251"/>
    </location>
</feature>
<dbReference type="GeneID" id="37618602"/>
<dbReference type="GO" id="GO:0006272">
    <property type="term" value="P:leading strand elongation"/>
    <property type="evidence" value="ECO:0007669"/>
    <property type="project" value="TreeGrafter"/>
</dbReference>
<evidence type="ECO:0000259" key="5">
    <source>
        <dbReference type="Pfam" id="PF02747"/>
    </source>
</evidence>
<evidence type="ECO:0000256" key="3">
    <source>
        <dbReference type="RuleBase" id="RU003671"/>
    </source>
</evidence>
<dbReference type="RefSeq" id="YP_009507618.1">
    <property type="nucleotide sequence ID" value="NC_038553.1"/>
</dbReference>
<dbReference type="EMBL" id="KX008963">
    <property type="protein sequence ID" value="AOM63552.1"/>
    <property type="molecule type" value="Genomic_DNA"/>
</dbReference>
<evidence type="ECO:0000259" key="4">
    <source>
        <dbReference type="Pfam" id="PF00705"/>
    </source>
</evidence>
<dbReference type="Proteomes" id="UP000232488">
    <property type="component" value="Segment"/>
</dbReference>
<organism evidence="6 7">
    <name type="scientific">Heterosigma akashiwo virus 01</name>
    <name type="common">HaV01</name>
    <dbReference type="NCBI Taxonomy" id="97195"/>
    <lineage>
        <taxon>Viruses</taxon>
        <taxon>Varidnaviria</taxon>
        <taxon>Bamfordvirae</taxon>
        <taxon>Nucleocytoviricota</taxon>
        <taxon>Megaviricetes</taxon>
        <taxon>Algavirales</taxon>
        <taxon>Phycodnaviridae</taxon>
        <taxon>Raphidovirus</taxon>
        <taxon>Raphidovirus japonicum</taxon>
    </lineage>
</organism>
<evidence type="ECO:0008006" key="8">
    <source>
        <dbReference type="Google" id="ProtNLM"/>
    </source>
</evidence>
<sequence>MTVKAVIKNALIFKKIIESVKDISNETNVFFHEDRVFLQIMDPTHTVLSFLEFDKSFFEEYVCDNNNIVLGLNLKHLSMILKCHENNELIILTHDDENADELIINFISSESDKVSKFHLFLMHIEQEYLEIPDFKDNEDILCTELKSTEIKKILSDLNILNDTCSIECIGNEMIFKSCDSDICKYEVKITHDENLDEPICSMYSLPYLNQFMKTSFLNDTVELVLSKEFPLSIRYNFGPEEDSFINFFLAPRINDDDV</sequence>
<dbReference type="Pfam" id="PF00705">
    <property type="entry name" value="PCNA_N"/>
    <property type="match status" value="1"/>
</dbReference>
<reference evidence="6 7" key="1">
    <citation type="submission" date="2016-03" db="EMBL/GenBank/DDBJ databases">
        <title>Genome sequences of a Phycodnavirus, Heterosigma akashiwo virus strain 53.</title>
        <authorList>
            <person name="Ueki S."/>
            <person name="Ogura Y."/>
            <person name="Hayashi T."/>
        </authorList>
    </citation>
    <scope>NUCLEOTIDE SEQUENCE [LARGE SCALE GENOMIC DNA]</scope>
    <source>
        <strain evidence="6">HaV53</strain>
    </source>
</reference>
<feature type="domain" description="Proliferating cell nuclear antigen PCNA N-terminal" evidence="4">
    <location>
        <begin position="5"/>
        <end position="126"/>
    </location>
</feature>
<protein>
    <recommendedName>
        <fullName evidence="8">Proliferating cell nuclear antigen</fullName>
    </recommendedName>
</protein>
<keyword evidence="3" id="KW-0235">DNA replication</keyword>
<evidence type="ECO:0000256" key="1">
    <source>
        <dbReference type="ARBA" id="ARBA00010462"/>
    </source>
</evidence>
<dbReference type="InterPro" id="IPR000730">
    <property type="entry name" value="Pr_cel_nuc_antig"/>
</dbReference>
<dbReference type="GO" id="GO:0030337">
    <property type="term" value="F:DNA polymerase processivity factor activity"/>
    <property type="evidence" value="ECO:0007669"/>
    <property type="project" value="InterPro"/>
</dbReference>
<dbReference type="PANTHER" id="PTHR11352">
    <property type="entry name" value="PROLIFERATING CELL NUCLEAR ANTIGEN"/>
    <property type="match status" value="1"/>
</dbReference>
<dbReference type="Pfam" id="PF02747">
    <property type="entry name" value="PCNA_C"/>
    <property type="match status" value="1"/>
</dbReference>
<organismHost>
    <name type="scientific">Heterosigma akashiwo</name>
    <name type="common">Chromophytic alga</name>
    <name type="synonym">Heterosigma carterae</name>
    <dbReference type="NCBI Taxonomy" id="2829"/>
</organismHost>
<dbReference type="CDD" id="cd00577">
    <property type="entry name" value="PCNA"/>
    <property type="match status" value="1"/>
</dbReference>
<dbReference type="InterPro" id="IPR022649">
    <property type="entry name" value="Pr_cel_nuc_antig_C"/>
</dbReference>
<name>A0A1C9C5I1_HAV01</name>
<keyword evidence="2 3" id="KW-0238">DNA-binding</keyword>
<keyword evidence="7" id="KW-1185">Reference proteome</keyword>